<dbReference type="InterPro" id="IPR051531">
    <property type="entry name" value="N-acetyltransferase"/>
</dbReference>
<feature type="domain" description="N-acetyltransferase" evidence="1">
    <location>
        <begin position="16"/>
        <end position="165"/>
    </location>
</feature>
<comment type="caution">
    <text evidence="2">The sequence shown here is derived from an EMBL/GenBank/DDBJ whole genome shotgun (WGS) entry which is preliminary data.</text>
</comment>
<sequence length="165" mass="18647">MTNIETKRLKMIPFTLELVEATIKGGEELKKMIPYKVSSEWPMADYKDILPWIAEGLRKSPRQSKWSGLIVHVEDNMIIGDMGCKGAPDSTGTVEIGYSIVPKYQGNGYATEIAKAFVEWLQQNEEVQTIKADCLTSNVASSRVLEKVGFTCVLEEQHMKYWLVK</sequence>
<protein>
    <recommendedName>
        <fullName evidence="1">N-acetyltransferase domain-containing protein</fullName>
    </recommendedName>
</protein>
<dbReference type="Pfam" id="PF13302">
    <property type="entry name" value="Acetyltransf_3"/>
    <property type="match status" value="1"/>
</dbReference>
<evidence type="ECO:0000313" key="2">
    <source>
        <dbReference type="EMBL" id="KEK23233.1"/>
    </source>
</evidence>
<dbReference type="InterPro" id="IPR016181">
    <property type="entry name" value="Acyl_CoA_acyltransferase"/>
</dbReference>
<dbReference type="EMBL" id="JOTM01000018">
    <property type="protein sequence ID" value="KEK23233.1"/>
    <property type="molecule type" value="Genomic_DNA"/>
</dbReference>
<proteinExistence type="predicted"/>
<dbReference type="SUPFAM" id="SSF55729">
    <property type="entry name" value="Acyl-CoA N-acyltransferases (Nat)"/>
    <property type="match status" value="1"/>
</dbReference>
<dbReference type="InterPro" id="IPR000182">
    <property type="entry name" value="GNAT_dom"/>
</dbReference>
<dbReference type="PROSITE" id="PS51186">
    <property type="entry name" value="GNAT"/>
    <property type="match status" value="1"/>
</dbReference>
<dbReference type="GO" id="GO:0016747">
    <property type="term" value="F:acyltransferase activity, transferring groups other than amino-acyl groups"/>
    <property type="evidence" value="ECO:0007669"/>
    <property type="project" value="InterPro"/>
</dbReference>
<organism evidence="2 3">
    <name type="scientific">Bacillus gaemokensis</name>
    <dbReference type="NCBI Taxonomy" id="574375"/>
    <lineage>
        <taxon>Bacteria</taxon>
        <taxon>Bacillati</taxon>
        <taxon>Bacillota</taxon>
        <taxon>Bacilli</taxon>
        <taxon>Bacillales</taxon>
        <taxon>Bacillaceae</taxon>
        <taxon>Bacillus</taxon>
        <taxon>Bacillus cereus group</taxon>
    </lineage>
</organism>
<dbReference type="Gene3D" id="3.40.630.30">
    <property type="match status" value="1"/>
</dbReference>
<dbReference type="AlphaFoldDB" id="A0A073KLL2"/>
<dbReference type="OrthoDB" id="452315at2"/>
<keyword evidence="3" id="KW-1185">Reference proteome</keyword>
<dbReference type="Proteomes" id="UP000027778">
    <property type="component" value="Unassembled WGS sequence"/>
</dbReference>
<name>A0A073KLL2_9BACI</name>
<dbReference type="RefSeq" id="WP_033675818.1">
    <property type="nucleotide sequence ID" value="NZ_JOTM01000018.1"/>
</dbReference>
<dbReference type="eggNOG" id="COG1670">
    <property type="taxonomic scope" value="Bacteria"/>
</dbReference>
<evidence type="ECO:0000259" key="1">
    <source>
        <dbReference type="PROSITE" id="PS51186"/>
    </source>
</evidence>
<gene>
    <name evidence="2" type="ORF">BAGA_09880</name>
</gene>
<dbReference type="CDD" id="cd04301">
    <property type="entry name" value="NAT_SF"/>
    <property type="match status" value="1"/>
</dbReference>
<dbReference type="STRING" id="574375.AZF08_15025"/>
<dbReference type="PANTHER" id="PTHR43792:SF13">
    <property type="entry name" value="ACETYLTRANSFERASE"/>
    <property type="match status" value="1"/>
</dbReference>
<dbReference type="PANTHER" id="PTHR43792">
    <property type="entry name" value="GNAT FAMILY, PUTATIVE (AFU_ORTHOLOGUE AFUA_3G00765)-RELATED-RELATED"/>
    <property type="match status" value="1"/>
</dbReference>
<accession>A0A073KLL2</accession>
<reference evidence="2 3" key="1">
    <citation type="submission" date="2014-06" db="EMBL/GenBank/DDBJ databases">
        <title>Draft genome sequence of Bacillus gaemokensis JCM 15801 (MCCC 1A00707).</title>
        <authorList>
            <person name="Lai Q."/>
            <person name="Liu Y."/>
            <person name="Shao Z."/>
        </authorList>
    </citation>
    <scope>NUCLEOTIDE SEQUENCE [LARGE SCALE GENOMIC DNA]</scope>
    <source>
        <strain evidence="2 3">JCM 15801</strain>
    </source>
</reference>
<evidence type="ECO:0000313" key="3">
    <source>
        <dbReference type="Proteomes" id="UP000027778"/>
    </source>
</evidence>